<dbReference type="InterPro" id="IPR024932">
    <property type="entry name" value="ApbE"/>
</dbReference>
<sequence>MRIALPTRIDPAAFATRDASAPIVTLEGPTMGTRWRVLYAGRADPAPIAAAITQTLARIVAEMSHWDADSVLSRFNRAPAGHWIDLPPDFAHVIAAALRIAGSSDGAFDPAIGHLVNAHGHGPTRASGSCNGWHHLAWDAAARRLRQPGGLALDLSGIAKGHAVDALANVLRRCQIGHALVEIGGELRGTGIRPDGDPWWVDLENPPGAPLAPLRIALHDLAVATSGTYIRGDHNLDPRTGRPAAHGVAAASVIHPSAMEADAFATALTVLGPDAGAAFAIRHALAARLVMRRRGTWDEWLSPALLAMLEP</sequence>
<evidence type="ECO:0000256" key="8">
    <source>
        <dbReference type="ARBA" id="ARBA00031306"/>
    </source>
</evidence>
<dbReference type="PANTHER" id="PTHR30040">
    <property type="entry name" value="THIAMINE BIOSYNTHESIS LIPOPROTEIN APBE"/>
    <property type="match status" value="1"/>
</dbReference>
<dbReference type="GO" id="GO:0046872">
    <property type="term" value="F:metal ion binding"/>
    <property type="evidence" value="ECO:0007669"/>
    <property type="project" value="UniProtKB-UniRule"/>
</dbReference>
<feature type="binding site" evidence="11">
    <location>
        <position position="266"/>
    </location>
    <ligand>
        <name>Mg(2+)</name>
        <dbReference type="ChEBI" id="CHEBI:18420"/>
    </ligand>
</feature>
<dbReference type="Proteomes" id="UP000323502">
    <property type="component" value="Unassembled WGS sequence"/>
</dbReference>
<keyword evidence="5 10" id="KW-0479">Metal-binding</keyword>
<reference evidence="12 13" key="1">
    <citation type="submission" date="2016-10" db="EMBL/GenBank/DDBJ databases">
        <authorList>
            <person name="Varghese N."/>
            <person name="Submissions S."/>
        </authorList>
    </citation>
    <scope>NUCLEOTIDE SEQUENCE [LARGE SCALE GENOMIC DNA]</scope>
    <source>
        <strain evidence="12 13">S7-754</strain>
    </source>
</reference>
<feature type="binding site" evidence="11">
    <location>
        <position position="262"/>
    </location>
    <ligand>
        <name>Mg(2+)</name>
        <dbReference type="ChEBI" id="CHEBI:18420"/>
    </ligand>
</feature>
<evidence type="ECO:0000256" key="10">
    <source>
        <dbReference type="PIRNR" id="PIRNR006268"/>
    </source>
</evidence>
<evidence type="ECO:0000313" key="13">
    <source>
        <dbReference type="Proteomes" id="UP000323502"/>
    </source>
</evidence>
<evidence type="ECO:0000256" key="7">
    <source>
        <dbReference type="ARBA" id="ARBA00022842"/>
    </source>
</evidence>
<evidence type="ECO:0000256" key="5">
    <source>
        <dbReference type="ARBA" id="ARBA00022723"/>
    </source>
</evidence>
<organism evidence="12 13">
    <name type="scientific">Sphingomonas carotinifaciens</name>
    <dbReference type="NCBI Taxonomy" id="1166323"/>
    <lineage>
        <taxon>Bacteria</taxon>
        <taxon>Pseudomonadati</taxon>
        <taxon>Pseudomonadota</taxon>
        <taxon>Alphaproteobacteria</taxon>
        <taxon>Sphingomonadales</taxon>
        <taxon>Sphingomonadaceae</taxon>
        <taxon>Sphingomonas</taxon>
    </lineage>
</organism>
<comment type="cofactor">
    <cofactor evidence="11">
        <name>Mg(2+)</name>
        <dbReference type="ChEBI" id="CHEBI:18420"/>
    </cofactor>
    <cofactor evidence="11">
        <name>Mn(2+)</name>
        <dbReference type="ChEBI" id="CHEBI:29035"/>
    </cofactor>
    <text evidence="11">Magnesium. Can also use manganese.</text>
</comment>
<evidence type="ECO:0000256" key="6">
    <source>
        <dbReference type="ARBA" id="ARBA00022827"/>
    </source>
</evidence>
<keyword evidence="4 10" id="KW-0808">Transferase</keyword>
<dbReference type="GO" id="GO:0016740">
    <property type="term" value="F:transferase activity"/>
    <property type="evidence" value="ECO:0007669"/>
    <property type="project" value="UniProtKB-UniRule"/>
</dbReference>
<name>A0A1G7G6A1_9SPHN</name>
<dbReference type="InterPro" id="IPR003374">
    <property type="entry name" value="ApbE-like_sf"/>
</dbReference>
<keyword evidence="3 10" id="KW-0285">Flavoprotein</keyword>
<dbReference type="PIRSF" id="PIRSF006268">
    <property type="entry name" value="ApbE"/>
    <property type="match status" value="1"/>
</dbReference>
<keyword evidence="12" id="KW-0449">Lipoprotein</keyword>
<dbReference type="SUPFAM" id="SSF143631">
    <property type="entry name" value="ApbE-like"/>
    <property type="match status" value="1"/>
</dbReference>
<dbReference type="RefSeq" id="WP_235903853.1">
    <property type="nucleotide sequence ID" value="NZ_FNBI01000001.1"/>
</dbReference>
<evidence type="ECO:0000256" key="4">
    <source>
        <dbReference type="ARBA" id="ARBA00022679"/>
    </source>
</evidence>
<accession>A0A1G7G6A1</accession>
<evidence type="ECO:0000256" key="11">
    <source>
        <dbReference type="PIRSR" id="PIRSR006268-2"/>
    </source>
</evidence>
<keyword evidence="13" id="KW-1185">Reference proteome</keyword>
<dbReference type="EMBL" id="FNBI01000001">
    <property type="protein sequence ID" value="SDE83666.1"/>
    <property type="molecule type" value="Genomic_DNA"/>
</dbReference>
<keyword evidence="7 10" id="KW-0460">Magnesium</keyword>
<evidence type="ECO:0000256" key="9">
    <source>
        <dbReference type="ARBA" id="ARBA00048540"/>
    </source>
</evidence>
<comment type="catalytic activity">
    <reaction evidence="9 10">
        <text>L-threonyl-[protein] + FAD = FMN-L-threonyl-[protein] + AMP + H(+)</text>
        <dbReference type="Rhea" id="RHEA:36847"/>
        <dbReference type="Rhea" id="RHEA-COMP:11060"/>
        <dbReference type="Rhea" id="RHEA-COMP:11061"/>
        <dbReference type="ChEBI" id="CHEBI:15378"/>
        <dbReference type="ChEBI" id="CHEBI:30013"/>
        <dbReference type="ChEBI" id="CHEBI:57692"/>
        <dbReference type="ChEBI" id="CHEBI:74257"/>
        <dbReference type="ChEBI" id="CHEBI:456215"/>
        <dbReference type="EC" id="2.7.1.180"/>
    </reaction>
</comment>
<dbReference type="AlphaFoldDB" id="A0A1G7G6A1"/>
<dbReference type="PANTHER" id="PTHR30040:SF2">
    <property type="entry name" value="FAD:PROTEIN FMN TRANSFERASE"/>
    <property type="match status" value="1"/>
</dbReference>
<dbReference type="Pfam" id="PF02424">
    <property type="entry name" value="ApbE"/>
    <property type="match status" value="1"/>
</dbReference>
<feature type="binding site" evidence="11">
    <location>
        <position position="157"/>
    </location>
    <ligand>
        <name>Mg(2+)</name>
        <dbReference type="ChEBI" id="CHEBI:18420"/>
    </ligand>
</feature>
<comment type="similarity">
    <text evidence="10">Belongs to the ApbE family.</text>
</comment>
<keyword evidence="6 10" id="KW-0274">FAD</keyword>
<proteinExistence type="inferred from homology"/>
<protein>
    <recommendedName>
        <fullName evidence="2 10">FAD:protein FMN transferase</fullName>
        <ecNumber evidence="1 10">2.7.1.180</ecNumber>
    </recommendedName>
    <alternativeName>
        <fullName evidence="8 10">Flavin transferase</fullName>
    </alternativeName>
</protein>
<gene>
    <name evidence="12" type="ORF">SAMN05216557_101726</name>
</gene>
<evidence type="ECO:0000256" key="1">
    <source>
        <dbReference type="ARBA" id="ARBA00011955"/>
    </source>
</evidence>
<dbReference type="EC" id="2.7.1.180" evidence="1 10"/>
<evidence type="ECO:0000256" key="2">
    <source>
        <dbReference type="ARBA" id="ARBA00016337"/>
    </source>
</evidence>
<evidence type="ECO:0000256" key="3">
    <source>
        <dbReference type="ARBA" id="ARBA00022630"/>
    </source>
</evidence>
<evidence type="ECO:0000313" key="12">
    <source>
        <dbReference type="EMBL" id="SDE83666.1"/>
    </source>
</evidence>
<dbReference type="Gene3D" id="3.10.520.10">
    <property type="entry name" value="ApbE-like domains"/>
    <property type="match status" value="1"/>
</dbReference>